<keyword evidence="1" id="KW-0812">Transmembrane</keyword>
<dbReference type="RefSeq" id="WP_006980733.1">
    <property type="nucleotide sequence ID" value="NZ_ABVL01000009.1"/>
</dbReference>
<feature type="transmembrane region" description="Helical" evidence="1">
    <location>
        <begin position="83"/>
        <end position="108"/>
    </location>
</feature>
<keyword evidence="1" id="KW-1133">Transmembrane helix</keyword>
<evidence type="ECO:0008006" key="4">
    <source>
        <dbReference type="Google" id="ProtNLM"/>
    </source>
</evidence>
<feature type="transmembrane region" description="Helical" evidence="1">
    <location>
        <begin position="270"/>
        <end position="296"/>
    </location>
</feature>
<feature type="transmembrane region" description="Helical" evidence="1">
    <location>
        <begin position="441"/>
        <end position="465"/>
    </location>
</feature>
<dbReference type="EMBL" id="ABVL01000009">
    <property type="protein sequence ID" value="EDY19231.1"/>
    <property type="molecule type" value="Genomic_DNA"/>
</dbReference>
<feature type="transmembrane region" description="Helical" evidence="1">
    <location>
        <begin position="357"/>
        <end position="374"/>
    </location>
</feature>
<evidence type="ECO:0000313" key="3">
    <source>
        <dbReference type="Proteomes" id="UP000005824"/>
    </source>
</evidence>
<evidence type="ECO:0000256" key="1">
    <source>
        <dbReference type="SAM" id="Phobius"/>
    </source>
</evidence>
<gene>
    <name evidence="2" type="ORF">CfE428DRAFT_3408</name>
</gene>
<feature type="transmembrane region" description="Helical" evidence="1">
    <location>
        <begin position="549"/>
        <end position="570"/>
    </location>
</feature>
<evidence type="ECO:0000313" key="2">
    <source>
        <dbReference type="EMBL" id="EDY19231.1"/>
    </source>
</evidence>
<protein>
    <recommendedName>
        <fullName evidence="4">ABC-2 type transport system permease protein</fullName>
    </recommendedName>
</protein>
<dbReference type="InParanoid" id="B4D3C0"/>
<feature type="transmembrane region" description="Helical" evidence="1">
    <location>
        <begin position="507"/>
        <end position="529"/>
    </location>
</feature>
<accession>B4D3C0</accession>
<feature type="transmembrane region" description="Helical" evidence="1">
    <location>
        <begin position="163"/>
        <end position="189"/>
    </location>
</feature>
<keyword evidence="1" id="KW-0472">Membrane</keyword>
<proteinExistence type="predicted"/>
<dbReference type="Proteomes" id="UP000005824">
    <property type="component" value="Unassembled WGS sequence"/>
</dbReference>
<dbReference type="InterPro" id="IPR031599">
    <property type="entry name" value="ABC_tran_2"/>
</dbReference>
<name>B4D3C0_9BACT</name>
<feature type="transmembrane region" description="Helical" evidence="1">
    <location>
        <begin position="201"/>
        <end position="217"/>
    </location>
</feature>
<dbReference type="AlphaFoldDB" id="B4D3C0"/>
<dbReference type="STRING" id="497964.CfE428DRAFT_3408"/>
<keyword evidence="3" id="KW-1185">Reference proteome</keyword>
<feature type="transmembrane region" description="Helical" evidence="1">
    <location>
        <begin position="42"/>
        <end position="63"/>
    </location>
</feature>
<reference evidence="2 3" key="1">
    <citation type="journal article" date="2011" name="J. Bacteriol.">
        <title>Genome sequence of Chthoniobacter flavus Ellin428, an aerobic heterotrophic soil bacterium.</title>
        <authorList>
            <person name="Kant R."/>
            <person name="van Passel M.W."/>
            <person name="Palva A."/>
            <person name="Lucas S."/>
            <person name="Lapidus A."/>
            <person name="Glavina Del Rio T."/>
            <person name="Dalin E."/>
            <person name="Tice H."/>
            <person name="Bruce D."/>
            <person name="Goodwin L."/>
            <person name="Pitluck S."/>
            <person name="Larimer F.W."/>
            <person name="Land M.L."/>
            <person name="Hauser L."/>
            <person name="Sangwan P."/>
            <person name="de Vos W.M."/>
            <person name="Janssen P.H."/>
            <person name="Smidt H."/>
        </authorList>
    </citation>
    <scope>NUCLEOTIDE SEQUENCE [LARGE SCALE GENOMIC DNA]</scope>
    <source>
        <strain evidence="2 3">Ellin428</strain>
    </source>
</reference>
<comment type="caution">
    <text evidence="2">The sequence shown here is derived from an EMBL/GenBank/DDBJ whole genome shotgun (WGS) entry which is preliminary data.</text>
</comment>
<organism evidence="2 3">
    <name type="scientific">Chthoniobacter flavus Ellin428</name>
    <dbReference type="NCBI Taxonomy" id="497964"/>
    <lineage>
        <taxon>Bacteria</taxon>
        <taxon>Pseudomonadati</taxon>
        <taxon>Verrucomicrobiota</taxon>
        <taxon>Spartobacteria</taxon>
        <taxon>Chthoniobacterales</taxon>
        <taxon>Chthoniobacteraceae</taxon>
        <taxon>Chthoniobacter</taxon>
    </lineage>
</organism>
<dbReference type="Pfam" id="PF16949">
    <property type="entry name" value="ABC_tran_2"/>
    <property type="match status" value="1"/>
</dbReference>
<sequence>MDSATSSHSRPLSTLQLFRLLSWVQWRSFVARWRGIWQKSPAMIAILGGFIIGYLALGYWMFFEGLNFLYRFPLVGSLLSQRLIYLVFGFFFIMLVFSNLIIGYSTLFKSRETTWLLSLPLPPPNIYRWKFLEALAVSSWALLFLSAPLMFAYGRVHEASPIFFLEMAVVFVPFVIIPALVGSWAVIFLVRLLGHRDVKNIVLVISLGVLALLIAGIKPVTDAEALSQEDVLSFDQLLRHTRISVNPFLPSAWLAQTVLAWSEGLTRQGLFSFLLLLSYAMMGLLVGYEVIGRFFFGSWTMALSSRAARFQRQAVARRQRERRPELLEYITNFLRPWSPPTAALVLKDARLFWRDPAQWIQFMIFFGLLCIYVVNLRNVAFNFQNPFWETMISYLNLAACSLTLSTLTTRFVFPQFSLEGRLLWLVGLAPIGLRKVLLQKFWTSVFTTTAITVSLMITSSLMLHLPWLRVGFFAVAIALMSATLSGLSVGLGALFPNFKEDNPSKIVSGFGGTLCLVASFLYITLFVSLSALPDIARVSKFPWEVPTALPYALALLLSFSVMLFPLLLAIRRVKNLEI</sequence>
<feature type="transmembrane region" description="Helical" evidence="1">
    <location>
        <begin position="394"/>
        <end position="413"/>
    </location>
</feature>
<feature type="transmembrane region" description="Helical" evidence="1">
    <location>
        <begin position="129"/>
        <end position="151"/>
    </location>
</feature>
<dbReference type="eggNOG" id="ENOG502ZAFE">
    <property type="taxonomic scope" value="Bacteria"/>
</dbReference>
<feature type="transmembrane region" description="Helical" evidence="1">
    <location>
        <begin position="471"/>
        <end position="495"/>
    </location>
</feature>